<name>A0A9W4U035_9ASCO</name>
<evidence type="ECO:0000256" key="2">
    <source>
        <dbReference type="ARBA" id="ARBA00022692"/>
    </source>
</evidence>
<comment type="caution">
    <text evidence="8">The sequence shown here is derived from an EMBL/GenBank/DDBJ whole genome shotgun (WGS) entry which is preliminary data.</text>
</comment>
<dbReference type="InterPro" id="IPR008253">
    <property type="entry name" value="Marvel"/>
</dbReference>
<dbReference type="GO" id="GO:0016020">
    <property type="term" value="C:membrane"/>
    <property type="evidence" value="ECO:0007669"/>
    <property type="project" value="UniProtKB-SubCell"/>
</dbReference>
<dbReference type="OrthoDB" id="2117453at2759"/>
<proteinExistence type="predicted"/>
<sequence>MPFTLSKSIVSLSLRGTQLIFSIIVLALCGDFLSEIGFNYDRVTYALVVSILNLLYFAYILVLVPFVFKKLTFSIGIFVAEIIFFIFYLAAMGAIADVMPTDCGSYYYSYYEDSSSTCRVFQAILPFTLFNWLLFGASLTLFVIYSFVPQIRFAGFKSTLAKDAFEFGGIYLVAAPVASATKEVEGEGENSQEEPAVTDAPVVAGDEEANVGIPASSGSEIDKETETTTTK</sequence>
<dbReference type="AlphaFoldDB" id="A0A9W4U035"/>
<feature type="transmembrane region" description="Helical" evidence="6">
    <location>
        <begin position="75"/>
        <end position="96"/>
    </location>
</feature>
<evidence type="ECO:0000313" key="8">
    <source>
        <dbReference type="EMBL" id="CAI5759714.1"/>
    </source>
</evidence>
<feature type="transmembrane region" description="Helical" evidence="6">
    <location>
        <begin position="12"/>
        <end position="33"/>
    </location>
</feature>
<dbReference type="Pfam" id="PF01284">
    <property type="entry name" value="MARVEL"/>
    <property type="match status" value="1"/>
</dbReference>
<keyword evidence="4 6" id="KW-0472">Membrane</keyword>
<evidence type="ECO:0000256" key="1">
    <source>
        <dbReference type="ARBA" id="ARBA00004141"/>
    </source>
</evidence>
<accession>A0A9W4U035</accession>
<keyword evidence="2 6" id="KW-0812">Transmembrane</keyword>
<dbReference type="PANTHER" id="PTHR37451:SF1">
    <property type="entry name" value="MARVEL DOMAIN-CONTAINING PROTEIN"/>
    <property type="match status" value="1"/>
</dbReference>
<gene>
    <name evidence="8" type="ORF">CANVERA_P4225</name>
</gene>
<dbReference type="Proteomes" id="UP001152885">
    <property type="component" value="Unassembled WGS sequence"/>
</dbReference>
<comment type="subcellular location">
    <subcellularLocation>
        <location evidence="1">Membrane</location>
        <topology evidence="1">Multi-pass membrane protein</topology>
    </subcellularLocation>
</comment>
<feature type="region of interest" description="Disordered" evidence="5">
    <location>
        <begin position="183"/>
        <end position="231"/>
    </location>
</feature>
<evidence type="ECO:0000256" key="4">
    <source>
        <dbReference type="ARBA" id="ARBA00023136"/>
    </source>
</evidence>
<evidence type="ECO:0000313" key="9">
    <source>
        <dbReference type="Proteomes" id="UP001152885"/>
    </source>
</evidence>
<evidence type="ECO:0000256" key="5">
    <source>
        <dbReference type="SAM" id="MobiDB-lite"/>
    </source>
</evidence>
<feature type="domain" description="MARVEL" evidence="7">
    <location>
        <begin position="11"/>
        <end position="140"/>
    </location>
</feature>
<feature type="compositionally biased region" description="Basic and acidic residues" evidence="5">
    <location>
        <begin position="220"/>
        <end position="231"/>
    </location>
</feature>
<reference evidence="8" key="1">
    <citation type="submission" date="2022-12" db="EMBL/GenBank/DDBJ databases">
        <authorList>
            <person name="Brejova B."/>
        </authorList>
    </citation>
    <scope>NUCLEOTIDE SEQUENCE</scope>
</reference>
<protein>
    <recommendedName>
        <fullName evidence="7">MARVEL domain-containing protein</fullName>
    </recommendedName>
</protein>
<feature type="transmembrane region" description="Helical" evidence="6">
    <location>
        <begin position="45"/>
        <end position="68"/>
    </location>
</feature>
<organism evidence="8 9">
    <name type="scientific">Candida verbasci</name>
    <dbReference type="NCBI Taxonomy" id="1227364"/>
    <lineage>
        <taxon>Eukaryota</taxon>
        <taxon>Fungi</taxon>
        <taxon>Dikarya</taxon>
        <taxon>Ascomycota</taxon>
        <taxon>Saccharomycotina</taxon>
        <taxon>Pichiomycetes</taxon>
        <taxon>Debaryomycetaceae</taxon>
        <taxon>Candida/Lodderomyces clade</taxon>
        <taxon>Candida</taxon>
    </lineage>
</organism>
<evidence type="ECO:0000256" key="3">
    <source>
        <dbReference type="ARBA" id="ARBA00022989"/>
    </source>
</evidence>
<evidence type="ECO:0000256" key="6">
    <source>
        <dbReference type="SAM" id="Phobius"/>
    </source>
</evidence>
<keyword evidence="3 6" id="KW-1133">Transmembrane helix</keyword>
<feature type="transmembrane region" description="Helical" evidence="6">
    <location>
        <begin position="129"/>
        <end position="148"/>
    </location>
</feature>
<dbReference type="PANTHER" id="PTHR37451">
    <property type="entry name" value="MARVEL DOMAIN"/>
    <property type="match status" value="1"/>
</dbReference>
<evidence type="ECO:0000259" key="7">
    <source>
        <dbReference type="Pfam" id="PF01284"/>
    </source>
</evidence>
<dbReference type="EMBL" id="CANTUO010000005">
    <property type="protein sequence ID" value="CAI5759714.1"/>
    <property type="molecule type" value="Genomic_DNA"/>
</dbReference>
<keyword evidence="9" id="KW-1185">Reference proteome</keyword>